<dbReference type="AlphaFoldDB" id="K0B529"/>
<dbReference type="Gene3D" id="3.40.50.2000">
    <property type="entry name" value="Glycogen Phosphorylase B"/>
    <property type="match status" value="1"/>
</dbReference>
<dbReference type="RefSeq" id="WP_014962396.1">
    <property type="nucleotide sequence ID" value="NC_018655.1"/>
</dbReference>
<dbReference type="SUPFAM" id="SSF53756">
    <property type="entry name" value="UDP-Glycosyltransferase/glycogen phosphorylase"/>
    <property type="match status" value="1"/>
</dbReference>
<name>K0B529_9ARCH</name>
<evidence type="ECO:0000313" key="1">
    <source>
        <dbReference type="EMBL" id="AFS80005.1"/>
    </source>
</evidence>
<dbReference type="Proteomes" id="UP000006101">
    <property type="component" value="Chromosome"/>
</dbReference>
<dbReference type="PANTHER" id="PTHR12526:SF630">
    <property type="entry name" value="GLYCOSYLTRANSFERASE"/>
    <property type="match status" value="1"/>
</dbReference>
<evidence type="ECO:0000313" key="2">
    <source>
        <dbReference type="Proteomes" id="UP000006101"/>
    </source>
</evidence>
<dbReference type="HOGENOM" id="CLU_714956_0_0_2"/>
<proteinExistence type="predicted"/>
<protein>
    <submittedName>
        <fullName evidence="1">Glycosyltransferase</fullName>
    </submittedName>
</protein>
<keyword evidence="2" id="KW-1185">Reference proteome</keyword>
<dbReference type="EMBL" id="CP003842">
    <property type="protein sequence ID" value="AFS80005.1"/>
    <property type="molecule type" value="Genomic_DNA"/>
</dbReference>
<reference evidence="1 2" key="1">
    <citation type="journal article" date="2012" name="J. Bacteriol.">
        <title>Draft Genome Sequence of an Ammonia-Oxidizing Archaeon, "Candidatus Nitrosopumilus koreensis" AR1, from Marine Sediment.</title>
        <authorList>
            <person name="Park S.J."/>
            <person name="Kim J.G."/>
            <person name="Jung M.Y."/>
            <person name="Kim S.J."/>
            <person name="Cha I.T."/>
            <person name="Kwon K."/>
            <person name="Lee J.H."/>
            <person name="Rhee S.K."/>
        </authorList>
    </citation>
    <scope>NUCLEOTIDE SEQUENCE [LARGE SCALE GENOMIC DNA]</scope>
    <source>
        <strain evidence="1 2">AR1</strain>
    </source>
</reference>
<dbReference type="PATRIC" id="fig|1229908.8.peg.87"/>
<dbReference type="GO" id="GO:0016740">
    <property type="term" value="F:transferase activity"/>
    <property type="evidence" value="ECO:0007669"/>
    <property type="project" value="UniProtKB-KW"/>
</dbReference>
<keyword evidence="1" id="KW-0808">Transferase</keyword>
<sequence>MKRIYLKSRFTGMKLHALYDILKNYPPEGYTIVSSKESQNHIFTKIASKHRNYLYKQFLQSFGSLPYILKQINSDVTIQNDVDLIYASQHVIKTEKNWIVDLEYSNALSGYLDIKFSKSIISKQLSSNSCKCIMPWSKWSLETLQNSFDTKNFSEKIKIVRYTVPPKNFSKQDNETLKILFLGSTNPANIDSFEFKGMYETIDAFLEIQKDFENVELVIRSIVPQHLKEKLKNYNNITILEKPLSTRELEKLFKTSDIFPHSGFEVLNLSVLEAMSYGLPVIATSLYNTPELIQNMKNGILIDLPKPKSFYAKNGAPNDYSKQFLVEMRKLRPFMTKKLIENFKLLIENKKLRNQIGKESKLTIEKGEFSLKKRNDILKEIFEISI</sequence>
<dbReference type="KEGG" id="nkr:NKOR_00415"/>
<dbReference type="STRING" id="1229908.NKOR_00415"/>
<accession>K0B529</accession>
<organism evidence="1 2">
    <name type="scientific">Candidatus Nitrosopumilus koreensis AR1</name>
    <dbReference type="NCBI Taxonomy" id="1229908"/>
    <lineage>
        <taxon>Archaea</taxon>
        <taxon>Nitrososphaerota</taxon>
        <taxon>Nitrososphaeria</taxon>
        <taxon>Nitrosopumilales</taxon>
        <taxon>Nitrosopumilaceae</taxon>
        <taxon>Nitrosopumilus</taxon>
    </lineage>
</organism>
<dbReference type="PANTHER" id="PTHR12526">
    <property type="entry name" value="GLYCOSYLTRANSFERASE"/>
    <property type="match status" value="1"/>
</dbReference>
<dbReference type="Pfam" id="PF13692">
    <property type="entry name" value="Glyco_trans_1_4"/>
    <property type="match status" value="1"/>
</dbReference>
<gene>
    <name evidence="1" type="ORF">NKOR_00415</name>
</gene>
<dbReference type="GeneID" id="13725536"/>